<keyword evidence="4" id="KW-0456">Lyase</keyword>
<keyword evidence="9" id="KW-1185">Reference proteome</keyword>
<feature type="domain" description="Heparinase II/III-like C-terminal" evidence="5">
    <location>
        <begin position="354"/>
        <end position="545"/>
    </location>
</feature>
<dbReference type="Gene3D" id="2.70.98.70">
    <property type="match status" value="1"/>
</dbReference>
<feature type="domain" description="Heparin-sulfate lyase N-terminal" evidence="6">
    <location>
        <begin position="56"/>
        <end position="298"/>
    </location>
</feature>
<dbReference type="InterPro" id="IPR012480">
    <property type="entry name" value="Hepar_II_III_C"/>
</dbReference>
<reference evidence="7 9" key="2">
    <citation type="submission" date="2020-08" db="EMBL/GenBank/DDBJ databases">
        <title>Genomic Encyclopedia of Type Strains, Phase IV (KMG-IV): sequencing the most valuable type-strain genomes for metagenomic binning, comparative biology and taxonomic classification.</title>
        <authorList>
            <person name="Goeker M."/>
        </authorList>
    </citation>
    <scope>NUCLEOTIDE SEQUENCE [LARGE SCALE GENOMIC DNA]</scope>
    <source>
        <strain evidence="7 9">DSM 103679</strain>
    </source>
</reference>
<dbReference type="GO" id="GO:0016829">
    <property type="term" value="F:lyase activity"/>
    <property type="evidence" value="ECO:0007669"/>
    <property type="project" value="UniProtKB-KW"/>
</dbReference>
<proteinExistence type="predicted"/>
<dbReference type="Pfam" id="PF16889">
    <property type="entry name" value="Hepar_II_III_N"/>
    <property type="match status" value="1"/>
</dbReference>
<evidence type="ECO:0000259" key="5">
    <source>
        <dbReference type="Pfam" id="PF07940"/>
    </source>
</evidence>
<comment type="subcellular location">
    <subcellularLocation>
        <location evidence="1">Periplasm</location>
    </subcellularLocation>
</comment>
<dbReference type="InterPro" id="IPR008929">
    <property type="entry name" value="Chondroitin_lyas"/>
</dbReference>
<dbReference type="KEGG" id="trc:DYE49_11060"/>
<reference evidence="8 10" key="1">
    <citation type="submission" date="2018-08" db="EMBL/GenBank/DDBJ databases">
        <title>The first complete genome of Treponema rectale (CHPAT), a commensal spirochete of the bovine rectum.</title>
        <authorList>
            <person name="Staton G.J."/>
            <person name="Clegg S.R."/>
            <person name="Carter S.D."/>
            <person name="Radford A.D."/>
            <person name="Darby A."/>
            <person name="Hall N."/>
            <person name="Birtles R.J."/>
            <person name="Evans N.J."/>
        </authorList>
    </citation>
    <scope>NUCLEOTIDE SEQUENCE [LARGE SCALE GENOMIC DNA]</scope>
    <source>
        <strain evidence="8 10">CHPA</strain>
    </source>
</reference>
<evidence type="ECO:0000259" key="6">
    <source>
        <dbReference type="Pfam" id="PF16889"/>
    </source>
</evidence>
<accession>A0A840SGW5</accession>
<evidence type="ECO:0000256" key="1">
    <source>
        <dbReference type="ARBA" id="ARBA00004418"/>
    </source>
</evidence>
<dbReference type="SUPFAM" id="SSF48230">
    <property type="entry name" value="Chondroitin AC/alginate lyase"/>
    <property type="match status" value="1"/>
</dbReference>
<evidence type="ECO:0000313" key="10">
    <source>
        <dbReference type="Proteomes" id="UP000593591"/>
    </source>
</evidence>
<evidence type="ECO:0000313" key="9">
    <source>
        <dbReference type="Proteomes" id="UP000578697"/>
    </source>
</evidence>
<dbReference type="Pfam" id="PF07940">
    <property type="entry name" value="Hepar_II_III_C"/>
    <property type="match status" value="1"/>
</dbReference>
<keyword evidence="2" id="KW-0732">Signal</keyword>
<evidence type="ECO:0000313" key="8">
    <source>
        <dbReference type="EMBL" id="QOS40955.1"/>
    </source>
</evidence>
<sequence length="672" mass="77189">MDVNKFFNQGRKFFFNDRELTAEYVKNNCKEELAHVMRVADEVCRQEFKFDLRWDMEQTVEPVVFKDKIDWLYMPGDDPEFIYAFNRMRFWICLGQAYAVTKDEKYAETFVNQLSGWIETVPHIPENDKAWRTLETGLRMEYWIKAMMYFKGSPAITGEVMDKFVASMTEHAEFIMSVWNWYNMMSNWGVMANHGLFVAGVMLPETERTKEYVKTAIKRLDTEIRLQVYDDGAQWEQSPMYHNEVTQLFYTVVILAERNGIELPEGFSERVHKMALANVYWQKPNGEEISNGDSDEIDVRDVTTIGAAFFHDPVLKGSGYPELDFDSAWEVGAELAEEYKNMKAEHPQSLTLALADSGNIYMRSGWTEKDTFLHFHCGTLGAGHGHSDQLHIDLYANEEDILMDSGRYTYVNKPERFEFKDAAAHNTTIIDGASCYNYIDSWECSHLDRAVNRACKDFKKYAYAEGGHIGYMTNEKGGVFANRRVIYLKPDIFILADEFYTNGNHSYQNFLHFNNKGKLSETGSGNWKYSSSKNEAQILLLAPDACTKKTATRLSRHYNAVENNETLETQWNAKGSSFMFTVISLNRAGSFEETKVQLIPLRSNFKNWTFKDSQLQALKITKGSKDYVVVVAHEEYATPTDTYLVDGCIGFGNVTVFDKAAGETEIGTMLNV</sequence>
<dbReference type="Proteomes" id="UP000593591">
    <property type="component" value="Chromosome"/>
</dbReference>
<evidence type="ECO:0000256" key="4">
    <source>
        <dbReference type="ARBA" id="ARBA00023239"/>
    </source>
</evidence>
<evidence type="ECO:0000256" key="3">
    <source>
        <dbReference type="ARBA" id="ARBA00022764"/>
    </source>
</evidence>
<dbReference type="EMBL" id="JACHFR010000002">
    <property type="protein sequence ID" value="MBB5219146.1"/>
    <property type="molecule type" value="Genomic_DNA"/>
</dbReference>
<dbReference type="AlphaFoldDB" id="A0A840SGW5"/>
<dbReference type="Gene3D" id="1.50.10.100">
    <property type="entry name" value="Chondroitin AC/alginate lyase"/>
    <property type="match status" value="1"/>
</dbReference>
<dbReference type="RefSeq" id="WP_184652570.1">
    <property type="nucleotide sequence ID" value="NZ_JACHFR010000002.1"/>
</dbReference>
<protein>
    <submittedName>
        <fullName evidence="8">Heparinase</fullName>
    </submittedName>
</protein>
<dbReference type="Proteomes" id="UP000578697">
    <property type="component" value="Unassembled WGS sequence"/>
</dbReference>
<dbReference type="EMBL" id="CP031517">
    <property type="protein sequence ID" value="QOS40955.1"/>
    <property type="molecule type" value="Genomic_DNA"/>
</dbReference>
<organism evidence="7 9">
    <name type="scientific">Treponema rectale</name>
    <dbReference type="NCBI Taxonomy" id="744512"/>
    <lineage>
        <taxon>Bacteria</taxon>
        <taxon>Pseudomonadati</taxon>
        <taxon>Spirochaetota</taxon>
        <taxon>Spirochaetia</taxon>
        <taxon>Spirochaetales</taxon>
        <taxon>Treponemataceae</taxon>
        <taxon>Treponema</taxon>
    </lineage>
</organism>
<evidence type="ECO:0000313" key="7">
    <source>
        <dbReference type="EMBL" id="MBB5219146.1"/>
    </source>
</evidence>
<dbReference type="GO" id="GO:0042597">
    <property type="term" value="C:periplasmic space"/>
    <property type="evidence" value="ECO:0007669"/>
    <property type="project" value="UniProtKB-SubCell"/>
</dbReference>
<dbReference type="PANTHER" id="PTHR39210">
    <property type="entry name" value="HEPARIN-SULFATE LYASE"/>
    <property type="match status" value="1"/>
</dbReference>
<name>A0A840SGW5_9SPIR</name>
<evidence type="ECO:0000256" key="2">
    <source>
        <dbReference type="ARBA" id="ARBA00022729"/>
    </source>
</evidence>
<keyword evidence="3" id="KW-0574">Periplasm</keyword>
<dbReference type="InterPro" id="IPR031680">
    <property type="entry name" value="Hepar_II_III_N"/>
</dbReference>
<dbReference type="PANTHER" id="PTHR39210:SF1">
    <property type="entry name" value="HEPARIN-SULFATE LYASE"/>
    <property type="match status" value="1"/>
</dbReference>
<gene>
    <name evidence="8" type="ORF">DYE49_11060</name>
    <name evidence="7" type="ORF">HNP77_001515</name>
</gene>